<dbReference type="Pfam" id="PF01068">
    <property type="entry name" value="DNA_ligase_A_M"/>
    <property type="match status" value="1"/>
</dbReference>
<keyword evidence="4" id="KW-0227">DNA damage</keyword>
<dbReference type="EMBL" id="PCWQ01000011">
    <property type="protein sequence ID" value="PIR06669.1"/>
    <property type="molecule type" value="Genomic_DNA"/>
</dbReference>
<dbReference type="PROSITE" id="PS50160">
    <property type="entry name" value="DNA_LIGASE_A3"/>
    <property type="match status" value="1"/>
</dbReference>
<sequence>MSIINRLRLHTSTIDKQRVLKTEATENDKLMFQWAYNPYKVYRLHFTHIDMDSLGIFTTDLMEILHNLASNKLSGNAARITVEEFAKENGDLIKLICNKDLACGVSTTTLNKVFGKTFINKFNIQLAKEEDIDKISFPIQAQLKYNGSRVITILDKGKVIFKSRGGHEFNFPELEINLLSIPYIGAKRIVLDGELTFGDSQNEDHTKISGLINSSIKTGAPLPNNKNIQYHIFDLLPLEEFEQELCSNSYHARLQAIWNIIPRKHFQLKHAETYLVENKEELTNIYDDLIKKGYEGLILKSLYHKYTYRKNKTWIKMKATNTCDLFCVNYTKGEGRFEGLIGALECKGSIGDKKVVTKVGSGLTDELRNMDPQYFIGKYIEIDYNKIIENKEGNYSLFLPRYVTVRKDKS</sequence>
<name>A0A2H0NCP8_9BACT</name>
<dbReference type="SUPFAM" id="SSF50249">
    <property type="entry name" value="Nucleic acid-binding proteins"/>
    <property type="match status" value="1"/>
</dbReference>
<evidence type="ECO:0000256" key="6">
    <source>
        <dbReference type="ARBA" id="ARBA00034003"/>
    </source>
</evidence>
<dbReference type="SUPFAM" id="SSF56091">
    <property type="entry name" value="DNA ligase/mRNA capping enzyme, catalytic domain"/>
    <property type="match status" value="1"/>
</dbReference>
<comment type="cofactor">
    <cofactor evidence="1">
        <name>a divalent metal cation</name>
        <dbReference type="ChEBI" id="CHEBI:60240"/>
    </cofactor>
</comment>
<reference evidence="8 9" key="1">
    <citation type="submission" date="2017-09" db="EMBL/GenBank/DDBJ databases">
        <title>Depth-based differentiation of microbial function through sediment-hosted aquifers and enrichment of novel symbionts in the deep terrestrial subsurface.</title>
        <authorList>
            <person name="Probst A.J."/>
            <person name="Ladd B."/>
            <person name="Jarett J.K."/>
            <person name="Geller-Mcgrath D.E."/>
            <person name="Sieber C.M."/>
            <person name="Emerson J.B."/>
            <person name="Anantharaman K."/>
            <person name="Thomas B.C."/>
            <person name="Malmstrom R."/>
            <person name="Stieglmeier M."/>
            <person name="Klingl A."/>
            <person name="Woyke T."/>
            <person name="Ryan C.M."/>
            <person name="Banfield J.F."/>
        </authorList>
    </citation>
    <scope>NUCLEOTIDE SEQUENCE [LARGE SCALE GENOMIC DNA]</scope>
    <source>
        <strain evidence="8">CG11_big_fil_rev_8_21_14_0_20_36_20</strain>
    </source>
</reference>
<dbReference type="InterPro" id="IPR016059">
    <property type="entry name" value="DNA_ligase_ATP-dep_CS"/>
</dbReference>
<dbReference type="Gene3D" id="2.40.50.140">
    <property type="entry name" value="Nucleic acid-binding proteins"/>
    <property type="match status" value="1"/>
</dbReference>
<evidence type="ECO:0000313" key="9">
    <source>
        <dbReference type="Proteomes" id="UP000230564"/>
    </source>
</evidence>
<evidence type="ECO:0000256" key="2">
    <source>
        <dbReference type="ARBA" id="ARBA00022598"/>
    </source>
</evidence>
<feature type="domain" description="ATP-dependent DNA ligase family profile" evidence="7">
    <location>
        <begin position="230"/>
        <end position="399"/>
    </location>
</feature>
<dbReference type="PANTHER" id="PTHR47810:SF1">
    <property type="entry name" value="DNA LIGASE B"/>
    <property type="match status" value="1"/>
</dbReference>
<keyword evidence="3" id="KW-0235">DNA replication</keyword>
<dbReference type="GO" id="GO:0005524">
    <property type="term" value="F:ATP binding"/>
    <property type="evidence" value="ECO:0007669"/>
    <property type="project" value="InterPro"/>
</dbReference>
<dbReference type="GO" id="GO:0006281">
    <property type="term" value="P:DNA repair"/>
    <property type="evidence" value="ECO:0007669"/>
    <property type="project" value="UniProtKB-KW"/>
</dbReference>
<dbReference type="Gene3D" id="3.30.470.30">
    <property type="entry name" value="DNA ligase/mRNA capping enzyme"/>
    <property type="match status" value="1"/>
</dbReference>
<evidence type="ECO:0000313" key="8">
    <source>
        <dbReference type="EMBL" id="PIR06669.1"/>
    </source>
</evidence>
<dbReference type="PROSITE" id="PS00333">
    <property type="entry name" value="DNA_LIGASE_A2"/>
    <property type="match status" value="1"/>
</dbReference>
<accession>A0A2H0NCP8</accession>
<dbReference type="InterPro" id="IPR029319">
    <property type="entry name" value="DNA_ligase_OB"/>
</dbReference>
<keyword evidence="5" id="KW-0234">DNA repair</keyword>
<evidence type="ECO:0000259" key="7">
    <source>
        <dbReference type="PROSITE" id="PS50160"/>
    </source>
</evidence>
<dbReference type="AlphaFoldDB" id="A0A2H0NCP8"/>
<keyword evidence="2" id="KW-0436">Ligase</keyword>
<dbReference type="Proteomes" id="UP000230564">
    <property type="component" value="Unassembled WGS sequence"/>
</dbReference>
<dbReference type="Pfam" id="PF14743">
    <property type="entry name" value="DNA_ligase_OB_2"/>
    <property type="match status" value="1"/>
</dbReference>
<comment type="catalytic activity">
    <reaction evidence="6">
        <text>ATP + (deoxyribonucleotide)n-3'-hydroxyl + 5'-phospho-(deoxyribonucleotide)m = (deoxyribonucleotide)n+m + AMP + diphosphate.</text>
        <dbReference type="EC" id="6.5.1.1"/>
    </reaction>
</comment>
<evidence type="ECO:0000256" key="5">
    <source>
        <dbReference type="ARBA" id="ARBA00023204"/>
    </source>
</evidence>
<dbReference type="InterPro" id="IPR050326">
    <property type="entry name" value="NAD_dep_DNA_ligaseB"/>
</dbReference>
<dbReference type="InterPro" id="IPR012340">
    <property type="entry name" value="NA-bd_OB-fold"/>
</dbReference>
<evidence type="ECO:0000256" key="3">
    <source>
        <dbReference type="ARBA" id="ARBA00022705"/>
    </source>
</evidence>
<gene>
    <name evidence="8" type="ORF">COV55_02850</name>
</gene>
<proteinExistence type="predicted"/>
<protein>
    <recommendedName>
        <fullName evidence="7">ATP-dependent DNA ligase family profile domain-containing protein</fullName>
    </recommendedName>
</protein>
<dbReference type="GO" id="GO:0006260">
    <property type="term" value="P:DNA replication"/>
    <property type="evidence" value="ECO:0007669"/>
    <property type="project" value="UniProtKB-KW"/>
</dbReference>
<organism evidence="8 9">
    <name type="scientific">Candidatus Komeilibacteria bacterium CG11_big_fil_rev_8_21_14_0_20_36_20</name>
    <dbReference type="NCBI Taxonomy" id="1974477"/>
    <lineage>
        <taxon>Bacteria</taxon>
        <taxon>Candidatus Komeiliibacteriota</taxon>
    </lineage>
</organism>
<dbReference type="PROSITE" id="PS00697">
    <property type="entry name" value="DNA_LIGASE_A1"/>
    <property type="match status" value="1"/>
</dbReference>
<dbReference type="PANTHER" id="PTHR47810">
    <property type="entry name" value="DNA LIGASE"/>
    <property type="match status" value="1"/>
</dbReference>
<dbReference type="InterPro" id="IPR012310">
    <property type="entry name" value="DNA_ligase_ATP-dep_cent"/>
</dbReference>
<evidence type="ECO:0000256" key="1">
    <source>
        <dbReference type="ARBA" id="ARBA00001968"/>
    </source>
</evidence>
<evidence type="ECO:0000256" key="4">
    <source>
        <dbReference type="ARBA" id="ARBA00022763"/>
    </source>
</evidence>
<comment type="caution">
    <text evidence="8">The sequence shown here is derived from an EMBL/GenBank/DDBJ whole genome shotgun (WGS) entry which is preliminary data.</text>
</comment>
<dbReference type="GO" id="GO:0006310">
    <property type="term" value="P:DNA recombination"/>
    <property type="evidence" value="ECO:0007669"/>
    <property type="project" value="InterPro"/>
</dbReference>
<dbReference type="GO" id="GO:0003910">
    <property type="term" value="F:DNA ligase (ATP) activity"/>
    <property type="evidence" value="ECO:0007669"/>
    <property type="project" value="UniProtKB-EC"/>
</dbReference>